<dbReference type="AlphaFoldDB" id="A0A2G8K419"/>
<evidence type="ECO:0008006" key="4">
    <source>
        <dbReference type="Google" id="ProtNLM"/>
    </source>
</evidence>
<dbReference type="InterPro" id="IPR011029">
    <property type="entry name" value="DEATH-like_dom_sf"/>
</dbReference>
<proteinExistence type="predicted"/>
<feature type="region of interest" description="Disordered" evidence="1">
    <location>
        <begin position="1"/>
        <end position="138"/>
    </location>
</feature>
<comment type="caution">
    <text evidence="2">The sequence shown here is derived from an EMBL/GenBank/DDBJ whole genome shotgun (WGS) entry which is preliminary data.</text>
</comment>
<feature type="compositionally biased region" description="Basic and acidic residues" evidence="1">
    <location>
        <begin position="73"/>
        <end position="91"/>
    </location>
</feature>
<feature type="compositionally biased region" description="Polar residues" evidence="1">
    <location>
        <begin position="92"/>
        <end position="132"/>
    </location>
</feature>
<evidence type="ECO:0000313" key="2">
    <source>
        <dbReference type="EMBL" id="PIK42766.1"/>
    </source>
</evidence>
<name>A0A2G8K419_STIJA</name>
<evidence type="ECO:0000256" key="1">
    <source>
        <dbReference type="SAM" id="MobiDB-lite"/>
    </source>
</evidence>
<accession>A0A2G8K419</accession>
<feature type="compositionally biased region" description="Polar residues" evidence="1">
    <location>
        <begin position="44"/>
        <end position="54"/>
    </location>
</feature>
<dbReference type="Gene3D" id="1.10.533.10">
    <property type="entry name" value="Death Domain, Fas"/>
    <property type="match status" value="1"/>
</dbReference>
<feature type="non-terminal residue" evidence="2">
    <location>
        <position position="1"/>
    </location>
</feature>
<gene>
    <name evidence="2" type="ORF">BSL78_20390</name>
</gene>
<sequence>KNSKRKSREFTASKKASPQLPPASVNENERSPSSLPAQHLLEGSRSSELTTTNEESNHSHLRSLPVVSLSDNGKAEKSITPRRTFERDGSSSKEGSSQDVSLTQAGSPVNRSVTSIPSNVASNSTTSSQSDGIASFPTGKSAGKAAKFQIKPFHRMVRQLEKYLDTSEVMELAQLTGQADVVLKMEELQRPLYHLMAIWETKGIVTENDVDTLVELLEELETYEALDLVKDYQELLSEGSTEVTMTDCSMRTGERTALLPSTSFTETSFGRDDESLVAHNSSKQ</sequence>
<reference evidence="2 3" key="1">
    <citation type="journal article" date="2017" name="PLoS Biol.">
        <title>The sea cucumber genome provides insights into morphological evolution and visceral regeneration.</title>
        <authorList>
            <person name="Zhang X."/>
            <person name="Sun L."/>
            <person name="Yuan J."/>
            <person name="Sun Y."/>
            <person name="Gao Y."/>
            <person name="Zhang L."/>
            <person name="Li S."/>
            <person name="Dai H."/>
            <person name="Hamel J.F."/>
            <person name="Liu C."/>
            <person name="Yu Y."/>
            <person name="Liu S."/>
            <person name="Lin W."/>
            <person name="Guo K."/>
            <person name="Jin S."/>
            <person name="Xu P."/>
            <person name="Storey K.B."/>
            <person name="Huan P."/>
            <person name="Zhang T."/>
            <person name="Zhou Y."/>
            <person name="Zhang J."/>
            <person name="Lin C."/>
            <person name="Li X."/>
            <person name="Xing L."/>
            <person name="Huo D."/>
            <person name="Sun M."/>
            <person name="Wang L."/>
            <person name="Mercier A."/>
            <person name="Li F."/>
            <person name="Yang H."/>
            <person name="Xiang J."/>
        </authorList>
    </citation>
    <scope>NUCLEOTIDE SEQUENCE [LARGE SCALE GENOMIC DNA]</scope>
    <source>
        <strain evidence="2">Shaxun</strain>
        <tissue evidence="2">Muscle</tissue>
    </source>
</reference>
<dbReference type="EMBL" id="MRZV01000906">
    <property type="protein sequence ID" value="PIK42766.1"/>
    <property type="molecule type" value="Genomic_DNA"/>
</dbReference>
<protein>
    <recommendedName>
        <fullName evidence="4">Death domain-containing protein</fullName>
    </recommendedName>
</protein>
<organism evidence="2 3">
    <name type="scientific">Stichopus japonicus</name>
    <name type="common">Sea cucumber</name>
    <dbReference type="NCBI Taxonomy" id="307972"/>
    <lineage>
        <taxon>Eukaryota</taxon>
        <taxon>Metazoa</taxon>
        <taxon>Echinodermata</taxon>
        <taxon>Eleutherozoa</taxon>
        <taxon>Echinozoa</taxon>
        <taxon>Holothuroidea</taxon>
        <taxon>Aspidochirotacea</taxon>
        <taxon>Aspidochirotida</taxon>
        <taxon>Stichopodidae</taxon>
        <taxon>Apostichopus</taxon>
    </lineage>
</organism>
<evidence type="ECO:0000313" key="3">
    <source>
        <dbReference type="Proteomes" id="UP000230750"/>
    </source>
</evidence>
<dbReference type="Proteomes" id="UP000230750">
    <property type="component" value="Unassembled WGS sequence"/>
</dbReference>
<keyword evidence="3" id="KW-1185">Reference proteome</keyword>